<proteinExistence type="predicted"/>
<dbReference type="InterPro" id="IPR011990">
    <property type="entry name" value="TPR-like_helical_dom_sf"/>
</dbReference>
<feature type="region of interest" description="Disordered" evidence="3">
    <location>
        <begin position="11"/>
        <end position="38"/>
    </location>
</feature>
<feature type="repeat" description="TPR" evidence="1">
    <location>
        <begin position="673"/>
        <end position="706"/>
    </location>
</feature>
<evidence type="ECO:0000256" key="3">
    <source>
        <dbReference type="SAM" id="MobiDB-lite"/>
    </source>
</evidence>
<keyword evidence="5" id="KW-1185">Reference proteome</keyword>
<dbReference type="Proteomes" id="UP000516437">
    <property type="component" value="Chromosome 8"/>
</dbReference>
<dbReference type="Gene3D" id="1.25.40.10">
    <property type="entry name" value="Tetratricopeptide repeat domain"/>
    <property type="match status" value="3"/>
</dbReference>
<protein>
    <submittedName>
        <fullName evidence="4">Tetratricopeptide repeat protein 7B</fullName>
    </submittedName>
</protein>
<evidence type="ECO:0000313" key="5">
    <source>
        <dbReference type="Proteomes" id="UP000516437"/>
    </source>
</evidence>
<evidence type="ECO:0000256" key="1">
    <source>
        <dbReference type="PROSITE-ProRule" id="PRU00339"/>
    </source>
</evidence>
<dbReference type="PROSITE" id="PS50005">
    <property type="entry name" value="TPR"/>
    <property type="match status" value="1"/>
</dbReference>
<accession>A0A6A1UU49</accession>
<dbReference type="EMBL" id="RXIC02000026">
    <property type="protein sequence ID" value="KAB1204004.1"/>
    <property type="molecule type" value="Genomic_DNA"/>
</dbReference>
<feature type="coiled-coil region" evidence="2">
    <location>
        <begin position="56"/>
        <end position="83"/>
    </location>
</feature>
<name>A0A6A1UU49_9ROSI</name>
<dbReference type="OrthoDB" id="29013at2759"/>
<evidence type="ECO:0000256" key="2">
    <source>
        <dbReference type="SAM" id="Coils"/>
    </source>
</evidence>
<reference evidence="4 5" key="1">
    <citation type="journal article" date="2019" name="Plant Biotechnol. J.">
        <title>The red bayberry genome and genetic basis of sex determination.</title>
        <authorList>
            <person name="Jia H.M."/>
            <person name="Jia H.J."/>
            <person name="Cai Q.L."/>
            <person name="Wang Y."/>
            <person name="Zhao H.B."/>
            <person name="Yang W.F."/>
            <person name="Wang G.Y."/>
            <person name="Li Y.H."/>
            <person name="Zhan D.L."/>
            <person name="Shen Y.T."/>
            <person name="Niu Q.F."/>
            <person name="Chang L."/>
            <person name="Qiu J."/>
            <person name="Zhao L."/>
            <person name="Xie H.B."/>
            <person name="Fu W.Y."/>
            <person name="Jin J."/>
            <person name="Li X.W."/>
            <person name="Jiao Y."/>
            <person name="Zhou C.C."/>
            <person name="Tu T."/>
            <person name="Chai C.Y."/>
            <person name="Gao J.L."/>
            <person name="Fan L.J."/>
            <person name="van de Weg E."/>
            <person name="Wang J.Y."/>
            <person name="Gao Z.S."/>
        </authorList>
    </citation>
    <scope>NUCLEOTIDE SEQUENCE [LARGE SCALE GENOMIC DNA]</scope>
    <source>
        <tissue evidence="4">Leaves</tissue>
    </source>
</reference>
<gene>
    <name evidence="4" type="ORF">CJ030_MR8G002101</name>
</gene>
<evidence type="ECO:0000313" key="4">
    <source>
        <dbReference type="EMBL" id="KAB1204004.1"/>
    </source>
</evidence>
<dbReference type="InterPro" id="IPR043376">
    <property type="entry name" value="NPG1-like"/>
</dbReference>
<dbReference type="SMART" id="SM00028">
    <property type="entry name" value="TPR"/>
    <property type="match status" value="7"/>
</dbReference>
<keyword evidence="2" id="KW-0175">Coiled coil</keyword>
<dbReference type="AlphaFoldDB" id="A0A6A1UU49"/>
<sequence length="712" mass="79220">MLCACSGEQFKFEEPPQSPESLATRDFSASGLSSRTGDWESKFEDTQVDEVESTLKEALSLNYEEARALLGRLEYQRRNYEAALQVFQGIDIKCLIPRMVRAIVDRTRPRRPRAKGGNAPPAVMSMHSVSLLLEAILLKAKSLEELGRYVEAAAECKIILDVVESALPNGMYEGIGEDCKLQEMFHKALELLPCLWTRGGSLDEAITAYRRALVKPWNLNPQRLAAVQKDLAATLLYGGVEASFPPQPKGGGPTPKSNAEEAILLLLILMRKAALREITWDAEIMDHLTYALSVNGQFELLADHVEQVLPGTYNRTERWYLLALCYSAAGQNETALNILRKVSGCSETEHKCTIHSFLLGAKLCSLDPKHAHQGINFARKVIELADHQNEHFMGQAHRFLGVCYGNAARVSALDSERILFQKESLNSLNHAALIGKEDPEVMYSLGLENAVQRNLDVAFSNAMMYSDMVAGSSGRGWKLLALILSAEQRFNDAETLVDFALDETGMMDQLGLLRLKAVLRIAQEQPKQAIETYRILLALIQAQRELQSKNLDQEKNLVSKASAEREMEMTAWQDLASIYTGLGSWHDAEICADKAKSIDLLTPGCWHATGMLFEAQSLHKEALVSFSVSLSIEPDYVPSIVSTAEVLMKLGSQQLPIARSFLMNALRLEPTNHRAWLRLGFLSKMEGSFQQAADYFQAAYELELSAPIQSFM</sequence>
<organism evidence="4 5">
    <name type="scientific">Morella rubra</name>
    <name type="common">Chinese bayberry</name>
    <dbReference type="NCBI Taxonomy" id="262757"/>
    <lineage>
        <taxon>Eukaryota</taxon>
        <taxon>Viridiplantae</taxon>
        <taxon>Streptophyta</taxon>
        <taxon>Embryophyta</taxon>
        <taxon>Tracheophyta</taxon>
        <taxon>Spermatophyta</taxon>
        <taxon>Magnoliopsida</taxon>
        <taxon>eudicotyledons</taxon>
        <taxon>Gunneridae</taxon>
        <taxon>Pentapetalae</taxon>
        <taxon>rosids</taxon>
        <taxon>fabids</taxon>
        <taxon>Fagales</taxon>
        <taxon>Myricaceae</taxon>
        <taxon>Morella</taxon>
    </lineage>
</organism>
<dbReference type="InterPro" id="IPR019734">
    <property type="entry name" value="TPR_rpt"/>
</dbReference>
<dbReference type="SUPFAM" id="SSF48452">
    <property type="entry name" value="TPR-like"/>
    <property type="match status" value="2"/>
</dbReference>
<dbReference type="PANTHER" id="PTHR44102">
    <property type="entry name" value="PROTEIN NPG1"/>
    <property type="match status" value="1"/>
</dbReference>
<dbReference type="PANTHER" id="PTHR44102:SF4">
    <property type="entry name" value="PROTEIN NPGR1"/>
    <property type="match status" value="1"/>
</dbReference>
<keyword evidence="1" id="KW-0802">TPR repeat</keyword>
<comment type="caution">
    <text evidence="4">The sequence shown here is derived from an EMBL/GenBank/DDBJ whole genome shotgun (WGS) entry which is preliminary data.</text>
</comment>